<gene>
    <name evidence="1" type="ORF">WN48_07461</name>
</gene>
<sequence>MEATEELDVDGTLRNQANKRNSSNYTVHYTINEVLGQRVRVRNVLAGRLLPYYYLRRSKSFLVREQTSHCILIAD</sequence>
<reference evidence="1 2" key="1">
    <citation type="submission" date="2015-07" db="EMBL/GenBank/DDBJ databases">
        <title>The genome of Eufriesea mexicana.</title>
        <authorList>
            <person name="Pan H."/>
            <person name="Kapheim K."/>
        </authorList>
    </citation>
    <scope>NUCLEOTIDE SEQUENCE [LARGE SCALE GENOMIC DNA]</scope>
    <source>
        <strain evidence="1">0111107269</strain>
        <tissue evidence="1">Whole body</tissue>
    </source>
</reference>
<organism evidence="1 2">
    <name type="scientific">Eufriesea mexicana</name>
    <dbReference type="NCBI Taxonomy" id="516756"/>
    <lineage>
        <taxon>Eukaryota</taxon>
        <taxon>Metazoa</taxon>
        <taxon>Ecdysozoa</taxon>
        <taxon>Arthropoda</taxon>
        <taxon>Hexapoda</taxon>
        <taxon>Insecta</taxon>
        <taxon>Pterygota</taxon>
        <taxon>Neoptera</taxon>
        <taxon>Endopterygota</taxon>
        <taxon>Hymenoptera</taxon>
        <taxon>Apocrita</taxon>
        <taxon>Aculeata</taxon>
        <taxon>Apoidea</taxon>
        <taxon>Anthophila</taxon>
        <taxon>Apidae</taxon>
        <taxon>Eufriesea</taxon>
    </lineage>
</organism>
<keyword evidence="2" id="KW-1185">Reference proteome</keyword>
<dbReference type="AlphaFoldDB" id="A0A310SYH3"/>
<protein>
    <submittedName>
        <fullName evidence="1">Uncharacterized protein</fullName>
    </submittedName>
</protein>
<evidence type="ECO:0000313" key="2">
    <source>
        <dbReference type="Proteomes" id="UP000250275"/>
    </source>
</evidence>
<name>A0A310SYH3_9HYME</name>
<dbReference type="EMBL" id="KQ759804">
    <property type="protein sequence ID" value="OAD62794.1"/>
    <property type="molecule type" value="Genomic_DNA"/>
</dbReference>
<accession>A0A310SYH3</accession>
<proteinExistence type="predicted"/>
<dbReference type="Proteomes" id="UP000250275">
    <property type="component" value="Unassembled WGS sequence"/>
</dbReference>
<evidence type="ECO:0000313" key="1">
    <source>
        <dbReference type="EMBL" id="OAD62794.1"/>
    </source>
</evidence>